<protein>
    <recommendedName>
        <fullName evidence="1">DUF4939 domain-containing protein</fullName>
    </recommendedName>
</protein>
<keyword evidence="3" id="KW-1185">Reference proteome</keyword>
<reference evidence="2" key="2">
    <citation type="submission" date="2025-08" db="UniProtKB">
        <authorList>
            <consortium name="Ensembl"/>
        </authorList>
    </citation>
    <scope>IDENTIFICATION</scope>
</reference>
<reference evidence="2" key="1">
    <citation type="submission" date="2014-08" db="EMBL/GenBank/DDBJ databases">
        <authorList>
            <person name="Senf B."/>
            <person name="Petzold A."/>
            <person name="Downie B.R."/>
            <person name="Koch P."/>
            <person name="Platzer M."/>
        </authorList>
    </citation>
    <scope>NUCLEOTIDE SEQUENCE [LARGE SCALE GENOMIC DNA]</scope>
    <source>
        <strain evidence="2">GRZ</strain>
    </source>
</reference>
<evidence type="ECO:0000313" key="3">
    <source>
        <dbReference type="Proteomes" id="UP000694548"/>
    </source>
</evidence>
<dbReference type="AlphaFoldDB" id="A0A8C6Q7W6"/>
<evidence type="ECO:0000313" key="2">
    <source>
        <dbReference type="Ensembl" id="ENSNFUP00015054243.1"/>
    </source>
</evidence>
<dbReference type="Proteomes" id="UP000694548">
    <property type="component" value="Chromosome sgr02"/>
</dbReference>
<sequence length="135" mass="15083">MVDRQSSKIDSLTDLTIQLSVAITALQQQPALSREEPQIGLLERWDGSKGSLDGLLATLDMMFECQPSRYISAQSRVALLTSLLTGRAQEWAAALYNKRSPACNDYVAFVAELRKTFAPPTIWTHDRRSGRNPCR</sequence>
<dbReference type="Ensembl" id="ENSNFUT00015056538.1">
    <property type="protein sequence ID" value="ENSNFUP00015054243.1"/>
    <property type="gene ID" value="ENSNFUG00015025182.1"/>
</dbReference>
<evidence type="ECO:0000259" key="1">
    <source>
        <dbReference type="Pfam" id="PF16297"/>
    </source>
</evidence>
<reference evidence="2" key="3">
    <citation type="submission" date="2025-09" db="UniProtKB">
        <authorList>
            <consortium name="Ensembl"/>
        </authorList>
    </citation>
    <scope>IDENTIFICATION</scope>
</reference>
<dbReference type="InterPro" id="IPR032549">
    <property type="entry name" value="DUF4939"/>
</dbReference>
<dbReference type="Pfam" id="PF16297">
    <property type="entry name" value="DUF4939"/>
    <property type="match status" value="1"/>
</dbReference>
<proteinExistence type="predicted"/>
<dbReference type="GeneTree" id="ENSGT00940000177087"/>
<organism evidence="2 3">
    <name type="scientific">Nothobranchius furzeri</name>
    <name type="common">Turquoise killifish</name>
    <dbReference type="NCBI Taxonomy" id="105023"/>
    <lineage>
        <taxon>Eukaryota</taxon>
        <taxon>Metazoa</taxon>
        <taxon>Chordata</taxon>
        <taxon>Craniata</taxon>
        <taxon>Vertebrata</taxon>
        <taxon>Euteleostomi</taxon>
        <taxon>Actinopterygii</taxon>
        <taxon>Neopterygii</taxon>
        <taxon>Teleostei</taxon>
        <taxon>Neoteleostei</taxon>
        <taxon>Acanthomorphata</taxon>
        <taxon>Ovalentaria</taxon>
        <taxon>Atherinomorphae</taxon>
        <taxon>Cyprinodontiformes</taxon>
        <taxon>Nothobranchiidae</taxon>
        <taxon>Nothobranchius</taxon>
    </lineage>
</organism>
<accession>A0A8C6Q7W6</accession>
<name>A0A8C6Q7W6_NOTFU</name>
<feature type="domain" description="DUF4939" evidence="1">
    <location>
        <begin position="18"/>
        <end position="118"/>
    </location>
</feature>